<dbReference type="AlphaFoldDB" id="Z9JFN1"/>
<comment type="caution">
    <text evidence="1">The sequence shown here is derived from an EMBL/GenBank/DDBJ whole genome shotgun (WGS) entry which is preliminary data.</text>
</comment>
<accession>Z9JFN1</accession>
<gene>
    <name evidence="1" type="ORF">AF72_13225</name>
</gene>
<organism evidence="1 2">
    <name type="scientific">Xylella taiwanensis</name>
    <dbReference type="NCBI Taxonomy" id="1444770"/>
    <lineage>
        <taxon>Bacteria</taxon>
        <taxon>Pseudomonadati</taxon>
        <taxon>Pseudomonadota</taxon>
        <taxon>Gammaproteobacteria</taxon>
        <taxon>Lysobacterales</taxon>
        <taxon>Lysobacteraceae</taxon>
        <taxon>Xylella</taxon>
    </lineage>
</organism>
<reference evidence="1 2" key="1">
    <citation type="journal article" date="2014" name="Genome Announc.">
        <title>Draft Genome Sequence of Xylella fastidiosa Pear Leaf Scorch Strain in Taiwan.</title>
        <authorList>
            <person name="Su C.C."/>
            <person name="Deng W.L."/>
            <person name="Jan F.J."/>
            <person name="Chang C.J."/>
            <person name="Huang H."/>
            <person name="Chen J."/>
        </authorList>
    </citation>
    <scope>NUCLEOTIDE SEQUENCE [LARGE SCALE GENOMIC DNA]</scope>
    <source>
        <strain evidence="1 2">PLS229</strain>
    </source>
</reference>
<dbReference type="STRING" id="1444770.AF72_13225"/>
<dbReference type="PATRIC" id="fig|1444770.3.peg.3124"/>
<proteinExistence type="predicted"/>
<dbReference type="Proteomes" id="UP000020406">
    <property type="component" value="Unassembled WGS sequence"/>
</dbReference>
<evidence type="ECO:0000313" key="2">
    <source>
        <dbReference type="Proteomes" id="UP000020406"/>
    </source>
</evidence>
<dbReference type="EMBL" id="JDSQ01000042">
    <property type="protein sequence ID" value="EWS76989.1"/>
    <property type="molecule type" value="Genomic_DNA"/>
</dbReference>
<evidence type="ECO:0000313" key="1">
    <source>
        <dbReference type="EMBL" id="EWS76989.1"/>
    </source>
</evidence>
<name>Z9JFN1_9GAMM</name>
<sequence>MSGVNMRVVTTSKGVQMQIYSQRAVLESELMKLQIDVDVDGLNAGYPVGAIKYWDVVTDLVPGQYGLGLARRMTLVDANVSSSGRAVPPVSASKVA</sequence>
<protein>
    <submittedName>
        <fullName evidence="1">Uncharacterized protein</fullName>
    </submittedName>
</protein>